<gene>
    <name evidence="2" type="ORF">A3L14_05130</name>
    <name evidence="3" type="ORF">AMR53_02125</name>
    <name evidence="4" type="ORF">SAMN05216170_0938</name>
</gene>
<evidence type="ECO:0000313" key="4">
    <source>
        <dbReference type="EMBL" id="SEV93090.1"/>
    </source>
</evidence>
<dbReference type="Proteomes" id="UP000051862">
    <property type="component" value="Unassembled WGS sequence"/>
</dbReference>
<proteinExistence type="predicted"/>
<dbReference type="EMBL" id="FOIW01000001">
    <property type="protein sequence ID" value="SEV93090.1"/>
    <property type="molecule type" value="Genomic_DNA"/>
</dbReference>
<dbReference type="Proteomes" id="UP000182125">
    <property type="component" value="Unassembled WGS sequence"/>
</dbReference>
<reference evidence="2 7" key="2">
    <citation type="submission" date="2016-04" db="EMBL/GenBank/DDBJ databases">
        <title>Complete genome sequence of Thermococcus thioreducens type strain OGL-20P.</title>
        <authorList>
            <person name="Oger P.M."/>
        </authorList>
    </citation>
    <scope>NUCLEOTIDE SEQUENCE [LARGE SCALE GENOMIC DNA]</scope>
    <source>
        <strain evidence="2 7">OGL-20P</strain>
    </source>
</reference>
<keyword evidence="7" id="KW-1185">Reference proteome</keyword>
<reference evidence="3 5" key="1">
    <citation type="submission" date="2015-08" db="EMBL/GenBank/DDBJ databases">
        <title>Thermococcus thioreducens DSM 14981 genome sequencing.</title>
        <authorList>
            <person name="Hong S.-J."/>
            <person name="Kim M.-C."/>
            <person name="Shin J.-H."/>
        </authorList>
    </citation>
    <scope>NUCLEOTIDE SEQUENCE [LARGE SCALE GENOMIC DNA]</scope>
    <source>
        <strain evidence="3 5">DSM 14981</strain>
    </source>
</reference>
<dbReference type="KEGG" id="ttd:A3L14_05130"/>
<evidence type="ECO:0000313" key="3">
    <source>
        <dbReference type="EMBL" id="KQH83042.1"/>
    </source>
</evidence>
<reference evidence="6" key="3">
    <citation type="submission" date="2016-10" db="EMBL/GenBank/DDBJ databases">
        <authorList>
            <person name="Varghese N."/>
            <person name="Submissions S."/>
        </authorList>
    </citation>
    <scope>NUCLEOTIDE SEQUENCE [LARGE SCALE GENOMIC DNA]</scope>
    <source>
        <strain evidence="6">OGL-20</strain>
    </source>
</reference>
<evidence type="ECO:0000313" key="5">
    <source>
        <dbReference type="Proteomes" id="UP000051862"/>
    </source>
</evidence>
<dbReference type="EMBL" id="CP015105">
    <property type="protein sequence ID" value="ASJ12310.1"/>
    <property type="molecule type" value="Genomic_DNA"/>
</dbReference>
<name>A0A0Q2M567_9EURY</name>
<feature type="transmembrane region" description="Helical" evidence="1">
    <location>
        <begin position="381"/>
        <end position="402"/>
    </location>
</feature>
<dbReference type="PATRIC" id="fig|277988.4.peg.449"/>
<evidence type="ECO:0000313" key="6">
    <source>
        <dbReference type="Proteomes" id="UP000182125"/>
    </source>
</evidence>
<evidence type="ECO:0000256" key="1">
    <source>
        <dbReference type="SAM" id="Phobius"/>
    </source>
</evidence>
<evidence type="ECO:0000313" key="7">
    <source>
        <dbReference type="Proteomes" id="UP000250136"/>
    </source>
</evidence>
<dbReference type="RefSeq" id="WP_055428698.1">
    <property type="nucleotide sequence ID" value="NZ_CP015105.1"/>
</dbReference>
<dbReference type="AlphaFoldDB" id="A0A0Q2M567"/>
<dbReference type="InterPro" id="IPR029062">
    <property type="entry name" value="Class_I_gatase-like"/>
</dbReference>
<organism evidence="3 5">
    <name type="scientific">Thermococcus thioreducens</name>
    <dbReference type="NCBI Taxonomy" id="277988"/>
    <lineage>
        <taxon>Archaea</taxon>
        <taxon>Methanobacteriati</taxon>
        <taxon>Methanobacteriota</taxon>
        <taxon>Thermococci</taxon>
        <taxon>Thermococcales</taxon>
        <taxon>Thermococcaceae</taxon>
        <taxon>Thermococcus</taxon>
    </lineage>
</organism>
<keyword evidence="1" id="KW-0812">Transmembrane</keyword>
<dbReference type="STRING" id="277988.SAMN05216170_0938"/>
<protein>
    <submittedName>
        <fullName evidence="3">Uncharacterized protein</fullName>
    </submittedName>
</protein>
<dbReference type="GeneID" id="33333783"/>
<keyword evidence="1" id="KW-0472">Membrane</keyword>
<dbReference type="OrthoDB" id="18576at2157"/>
<evidence type="ECO:0000313" key="2">
    <source>
        <dbReference type="EMBL" id="ASJ12310.1"/>
    </source>
</evidence>
<dbReference type="EMBL" id="LIXN01000003">
    <property type="protein sequence ID" value="KQH83042.1"/>
    <property type="molecule type" value="Genomic_DNA"/>
</dbReference>
<keyword evidence="1" id="KW-1133">Transmembrane helix</keyword>
<reference evidence="4" key="4">
    <citation type="submission" date="2016-10" db="EMBL/GenBank/DDBJ databases">
        <authorList>
            <person name="de Groot N.N."/>
        </authorList>
    </citation>
    <scope>NUCLEOTIDE SEQUENCE [LARGE SCALE GENOMIC DNA]</scope>
    <source>
        <strain evidence="4">OGL-20</strain>
    </source>
</reference>
<accession>A0A0Q2M567</accession>
<dbReference type="Proteomes" id="UP000250136">
    <property type="component" value="Chromosome"/>
</dbReference>
<dbReference type="SUPFAM" id="SSF52317">
    <property type="entry name" value="Class I glutamine amidotransferase-like"/>
    <property type="match status" value="1"/>
</dbReference>
<sequence>MRKVPVTLIIFVIFFSQYVGAATIAVDVSHSEGTVALVSPIVDPVTGRIIAEGMIPALSWYDWGYIGYSPELENAGVKHLGDGITYDALEGVDILIIGQPWKRFSPDEMEAIVKWFSEGRKVLWVAGDCDRKDSAYVQRNVNELLSAIPNTRLRIDYATATDTFSNAGKSAYVAGFVRVDLETPDAGILNRGYQGEVGKVLFHEPGVLAWVDENGKWHPLIAGEIPEGVYRIVTTSGNGMIEDDYAPEARAYKAWDRGLFTLLAVEFVKLPNGAESILIVSGESPYGSPVPIWVNRYGTYLFDGQQFVTNLLRWALLEASKLAPPEETTTTIVTTTTTTEETTKTTHLTVSTTTTSNPVAEPTTATSETPVTTAASSRTPVWIVGVAVVLLTGAAVLVFLLLKKP</sequence>